<accession>Q22MI6</accession>
<dbReference type="EMBL" id="GG662720">
    <property type="protein sequence ID" value="EAR86614.1"/>
    <property type="molecule type" value="Genomic_DNA"/>
</dbReference>
<dbReference type="AlphaFoldDB" id="Q22MI6"/>
<evidence type="ECO:0000313" key="1">
    <source>
        <dbReference type="EMBL" id="EAR86614.1"/>
    </source>
</evidence>
<reference evidence="2" key="1">
    <citation type="journal article" date="2006" name="PLoS Biol.">
        <title>Macronuclear genome sequence of the ciliate Tetrahymena thermophila, a model eukaryote.</title>
        <authorList>
            <person name="Eisen J.A."/>
            <person name="Coyne R.S."/>
            <person name="Wu M."/>
            <person name="Wu D."/>
            <person name="Thiagarajan M."/>
            <person name="Wortman J.R."/>
            <person name="Badger J.H."/>
            <person name="Ren Q."/>
            <person name="Amedeo P."/>
            <person name="Jones K.M."/>
            <person name="Tallon L.J."/>
            <person name="Delcher A.L."/>
            <person name="Salzberg S.L."/>
            <person name="Silva J.C."/>
            <person name="Haas B.J."/>
            <person name="Majoros W.H."/>
            <person name="Farzad M."/>
            <person name="Carlton J.M."/>
            <person name="Smith R.K. Jr."/>
            <person name="Garg J."/>
            <person name="Pearlman R.E."/>
            <person name="Karrer K.M."/>
            <person name="Sun L."/>
            <person name="Manning G."/>
            <person name="Elde N.C."/>
            <person name="Turkewitz A.P."/>
            <person name="Asai D.J."/>
            <person name="Wilkes D.E."/>
            <person name="Wang Y."/>
            <person name="Cai H."/>
            <person name="Collins K."/>
            <person name="Stewart B.A."/>
            <person name="Lee S.R."/>
            <person name="Wilamowska K."/>
            <person name="Weinberg Z."/>
            <person name="Ruzzo W.L."/>
            <person name="Wloga D."/>
            <person name="Gaertig J."/>
            <person name="Frankel J."/>
            <person name="Tsao C.-C."/>
            <person name="Gorovsky M.A."/>
            <person name="Keeling P.J."/>
            <person name="Waller R.F."/>
            <person name="Patron N.J."/>
            <person name="Cherry J.M."/>
            <person name="Stover N.A."/>
            <person name="Krieger C.J."/>
            <person name="del Toro C."/>
            <person name="Ryder H.F."/>
            <person name="Williamson S.C."/>
            <person name="Barbeau R.A."/>
            <person name="Hamilton E.P."/>
            <person name="Orias E."/>
        </authorList>
    </citation>
    <scope>NUCLEOTIDE SEQUENCE [LARGE SCALE GENOMIC DNA]</scope>
    <source>
        <strain evidence="2">SB210</strain>
    </source>
</reference>
<evidence type="ECO:0000313" key="2">
    <source>
        <dbReference type="Proteomes" id="UP000009168"/>
    </source>
</evidence>
<dbReference type="HOGENOM" id="CLU_2418080_0_0_1"/>
<keyword evidence="2" id="KW-1185">Reference proteome</keyword>
<dbReference type="RefSeq" id="XP_977034.1">
    <property type="nucleotide sequence ID" value="XM_971941.1"/>
</dbReference>
<dbReference type="GeneID" id="7847234"/>
<dbReference type="KEGG" id="tet:TTHERM_00035340"/>
<dbReference type="OrthoDB" id="302862at2759"/>
<dbReference type="InParanoid" id="Q22MI6"/>
<name>Q22MI6_TETTS</name>
<sequence>MFVTQRQSTIACPQEEGNMKIIINLTPLDEVDHGLFLYNDFIKIPTRTEYNLNSQDLAVQHLVSNQVRNILRNQARQNKLNYSKKQIQHNKN</sequence>
<gene>
    <name evidence="1" type="ORF">TTHERM_00035340</name>
</gene>
<proteinExistence type="predicted"/>
<protein>
    <submittedName>
        <fullName evidence="1">Uncharacterized protein</fullName>
    </submittedName>
</protein>
<dbReference type="Proteomes" id="UP000009168">
    <property type="component" value="Unassembled WGS sequence"/>
</dbReference>
<organism evidence="1 2">
    <name type="scientific">Tetrahymena thermophila (strain SB210)</name>
    <dbReference type="NCBI Taxonomy" id="312017"/>
    <lineage>
        <taxon>Eukaryota</taxon>
        <taxon>Sar</taxon>
        <taxon>Alveolata</taxon>
        <taxon>Ciliophora</taxon>
        <taxon>Intramacronucleata</taxon>
        <taxon>Oligohymenophorea</taxon>
        <taxon>Hymenostomatida</taxon>
        <taxon>Tetrahymenina</taxon>
        <taxon>Tetrahymenidae</taxon>
        <taxon>Tetrahymena</taxon>
    </lineage>
</organism>